<proteinExistence type="predicted"/>
<evidence type="ECO:0000313" key="4">
    <source>
        <dbReference type="Proteomes" id="UP000662986"/>
    </source>
</evidence>
<keyword evidence="1" id="KW-0808">Transferase</keyword>
<feature type="domain" description="Glycosyl transferase family 1" evidence="2">
    <location>
        <begin position="180"/>
        <end position="324"/>
    </location>
</feature>
<name>A0A974WDJ6_9NOCA</name>
<dbReference type="Gene3D" id="3.40.50.2000">
    <property type="entry name" value="Glycogen Phosphorylase B"/>
    <property type="match status" value="1"/>
</dbReference>
<dbReference type="CDD" id="cd03809">
    <property type="entry name" value="GT4_MtfB-like"/>
    <property type="match status" value="1"/>
</dbReference>
<dbReference type="InterPro" id="IPR001296">
    <property type="entry name" value="Glyco_trans_1"/>
</dbReference>
<dbReference type="EMBL" id="CP070619">
    <property type="protein sequence ID" value="QSE95407.1"/>
    <property type="molecule type" value="Genomic_DNA"/>
</dbReference>
<evidence type="ECO:0000259" key="2">
    <source>
        <dbReference type="Pfam" id="PF00534"/>
    </source>
</evidence>
<dbReference type="SUPFAM" id="SSF53756">
    <property type="entry name" value="UDP-Glycosyltransferase/glycogen phosphorylase"/>
    <property type="match status" value="1"/>
</dbReference>
<evidence type="ECO:0000313" key="3">
    <source>
        <dbReference type="EMBL" id="QSE95407.1"/>
    </source>
</evidence>
<sequence length="366" mass="39429">MRVLLDGYWWVDGPPSGRLVLREAIGQWAQSYPGDELFLAVPAGRAASARATVPDGVRVVPTRTRVHPLINSVELPFVARRIGDVDAVLAQNFSPVGSPSVVYVHDVLFQSNPEWFTRVERAYLSLIPRLARRAGSVVTSSEAERVRIRTHNPDLGRVAASGLGVARGLLSAESVSPPAVPRTAEFVLTVGRLNVRKNVQRIIDAGVNSGLITPEYPLVVVGEASGKTAPVDPSSRAAVDDGSVIFTGRLSDGELRWLYENCDYFCCLSLGEGFGLPPVEARAFGARVLVSDLEVFRETLGADATYVDPLDVGRIAAAMAALTEAGTDGPRPTAHRESAHDDWPEVIRVLREELRHVSGSIVGATR</sequence>
<dbReference type="PANTHER" id="PTHR46401">
    <property type="entry name" value="GLYCOSYLTRANSFERASE WBBK-RELATED"/>
    <property type="match status" value="1"/>
</dbReference>
<keyword evidence="4" id="KW-1185">Reference proteome</keyword>
<evidence type="ECO:0000256" key="1">
    <source>
        <dbReference type="ARBA" id="ARBA00022679"/>
    </source>
</evidence>
<gene>
    <name evidence="3" type="ORF">JWS13_14595</name>
</gene>
<dbReference type="Pfam" id="PF00534">
    <property type="entry name" value="Glycos_transf_1"/>
    <property type="match status" value="1"/>
</dbReference>
<reference evidence="3 4" key="1">
    <citation type="journal article" date="2021" name="Microbiol. Resour. Announc.">
        <title>Complete Genome Sequences of Two Rhodococcus sp. Strains with Large and Linear Chromosomes, Isolated from Apple Rhizosphere.</title>
        <authorList>
            <person name="Benning S."/>
            <person name="Brugnone N."/>
            <person name="Siani R."/>
            <person name="Kublik S."/>
            <person name="Schloter M."/>
            <person name="Rad V."/>
        </authorList>
    </citation>
    <scope>NUCLEOTIDE SEQUENCE [LARGE SCALE GENOMIC DNA]</scope>
    <source>
        <strain evidence="3 4">R79</strain>
    </source>
</reference>
<protein>
    <submittedName>
        <fullName evidence="3">Glycosyltransferase family 4 protein</fullName>
    </submittedName>
</protein>
<reference evidence="3 4" key="2">
    <citation type="journal article" date="2022" name="Arch. Microbiol.">
        <title>Rhodococcus pseudokoreensis sp. nov. isolated from the rhizosphere of young M26 apple rootstocks.</title>
        <authorList>
            <person name="Kampfer P."/>
            <person name="Glaeser S.P."/>
            <person name="Blom J."/>
            <person name="Wolf J."/>
            <person name="Benning S."/>
            <person name="Schloter M."/>
            <person name="Neumann-Schaal M."/>
        </authorList>
    </citation>
    <scope>NUCLEOTIDE SEQUENCE [LARGE SCALE GENOMIC DNA]</scope>
    <source>
        <strain evidence="3 4">R79</strain>
    </source>
</reference>
<dbReference type="Proteomes" id="UP000662986">
    <property type="component" value="Chromosome"/>
</dbReference>
<dbReference type="PANTHER" id="PTHR46401:SF2">
    <property type="entry name" value="GLYCOSYLTRANSFERASE WBBK-RELATED"/>
    <property type="match status" value="1"/>
</dbReference>
<organism evidence="3 4">
    <name type="scientific">Rhodococcus pseudokoreensis</name>
    <dbReference type="NCBI Taxonomy" id="2811421"/>
    <lineage>
        <taxon>Bacteria</taxon>
        <taxon>Bacillati</taxon>
        <taxon>Actinomycetota</taxon>
        <taxon>Actinomycetes</taxon>
        <taxon>Mycobacteriales</taxon>
        <taxon>Nocardiaceae</taxon>
        <taxon>Rhodococcus</taxon>
    </lineage>
</organism>
<accession>A0A974WDJ6</accession>